<gene>
    <name evidence="1" type="ORF">OGATHE_001098</name>
</gene>
<dbReference type="EMBL" id="JAEUBD010000146">
    <property type="protein sequence ID" value="KAH3676609.1"/>
    <property type="molecule type" value="Genomic_DNA"/>
</dbReference>
<evidence type="ECO:0000313" key="1">
    <source>
        <dbReference type="EMBL" id="KAH3676609.1"/>
    </source>
</evidence>
<evidence type="ECO:0000313" key="2">
    <source>
        <dbReference type="Proteomes" id="UP000788993"/>
    </source>
</evidence>
<sequence length="89" mass="9871">MNWDDPFACEPVVDCCLLNCWTTLPIWVMSIPLEIIWLTICCNCGLEEMVASISLFWPANLLPNGLLAVPEGVEPDELEEAADDGTACW</sequence>
<keyword evidence="2" id="KW-1185">Reference proteome</keyword>
<dbReference type="Proteomes" id="UP000788993">
    <property type="component" value="Unassembled WGS sequence"/>
</dbReference>
<reference evidence="1" key="1">
    <citation type="journal article" date="2021" name="Open Biol.">
        <title>Shared evolutionary footprints suggest mitochondrial oxidative damage underlies multiple complex I losses in fungi.</title>
        <authorList>
            <person name="Schikora-Tamarit M.A."/>
            <person name="Marcet-Houben M."/>
            <person name="Nosek J."/>
            <person name="Gabaldon T."/>
        </authorList>
    </citation>
    <scope>NUCLEOTIDE SEQUENCE</scope>
    <source>
        <strain evidence="1">NCAIM Y.01608</strain>
    </source>
</reference>
<proteinExistence type="predicted"/>
<protein>
    <submittedName>
        <fullName evidence="1">Uncharacterized protein</fullName>
    </submittedName>
</protein>
<accession>A0A9P8TF81</accession>
<comment type="caution">
    <text evidence="1">The sequence shown here is derived from an EMBL/GenBank/DDBJ whole genome shotgun (WGS) entry which is preliminary data.</text>
</comment>
<name>A0A9P8TF81_9ASCO</name>
<organism evidence="1 2">
    <name type="scientific">Ogataea polymorpha</name>
    <dbReference type="NCBI Taxonomy" id="460523"/>
    <lineage>
        <taxon>Eukaryota</taxon>
        <taxon>Fungi</taxon>
        <taxon>Dikarya</taxon>
        <taxon>Ascomycota</taxon>
        <taxon>Saccharomycotina</taxon>
        <taxon>Pichiomycetes</taxon>
        <taxon>Pichiales</taxon>
        <taxon>Pichiaceae</taxon>
        <taxon>Ogataea</taxon>
    </lineage>
</organism>
<dbReference type="AlphaFoldDB" id="A0A9P8TF81"/>
<reference evidence="1" key="2">
    <citation type="submission" date="2021-01" db="EMBL/GenBank/DDBJ databases">
        <authorList>
            <person name="Schikora-Tamarit M.A."/>
        </authorList>
    </citation>
    <scope>NUCLEOTIDE SEQUENCE</scope>
    <source>
        <strain evidence="1">NCAIM Y.01608</strain>
    </source>
</reference>